<dbReference type="Gene3D" id="1.20.5.170">
    <property type="match status" value="1"/>
</dbReference>
<dbReference type="EMBL" id="JAATIQ010000285">
    <property type="protein sequence ID" value="KAF4364174.1"/>
    <property type="molecule type" value="Genomic_DNA"/>
</dbReference>
<dbReference type="SMART" id="SM00338">
    <property type="entry name" value="BRLZ"/>
    <property type="match status" value="1"/>
</dbReference>
<dbReference type="GO" id="GO:0045893">
    <property type="term" value="P:positive regulation of DNA-templated transcription"/>
    <property type="evidence" value="ECO:0007669"/>
    <property type="project" value="TreeGrafter"/>
</dbReference>
<dbReference type="InterPro" id="IPR004827">
    <property type="entry name" value="bZIP"/>
</dbReference>
<accession>A0A7J6F0F9</accession>
<evidence type="ECO:0000259" key="7">
    <source>
        <dbReference type="PROSITE" id="PS50217"/>
    </source>
</evidence>
<dbReference type="Pfam" id="PF00170">
    <property type="entry name" value="bZIP_1"/>
    <property type="match status" value="1"/>
</dbReference>
<evidence type="ECO:0000256" key="3">
    <source>
        <dbReference type="ARBA" id="ARBA00023125"/>
    </source>
</evidence>
<dbReference type="InterPro" id="IPR045314">
    <property type="entry name" value="bZIP_plant_GBF1"/>
</dbReference>
<comment type="subcellular location">
    <subcellularLocation>
        <location evidence="1">Nucleus</location>
    </subcellularLocation>
</comment>
<dbReference type="SUPFAM" id="SSF57959">
    <property type="entry name" value="Leucine zipper domain"/>
    <property type="match status" value="1"/>
</dbReference>
<evidence type="ECO:0000256" key="4">
    <source>
        <dbReference type="ARBA" id="ARBA00023163"/>
    </source>
</evidence>
<gene>
    <name evidence="8" type="ORF">G4B88_029151</name>
</gene>
<comment type="caution">
    <text evidence="8">The sequence shown here is derived from an EMBL/GenBank/DDBJ whole genome shotgun (WGS) entry which is preliminary data.</text>
</comment>
<feature type="region of interest" description="Disordered" evidence="6">
    <location>
        <begin position="111"/>
        <end position="132"/>
    </location>
</feature>
<dbReference type="CDD" id="cd14702">
    <property type="entry name" value="bZIP_plant_GBF1"/>
    <property type="match status" value="1"/>
</dbReference>
<proteinExistence type="predicted"/>
<dbReference type="GO" id="GO:0005634">
    <property type="term" value="C:nucleus"/>
    <property type="evidence" value="ECO:0007669"/>
    <property type="project" value="UniProtKB-SubCell"/>
</dbReference>
<evidence type="ECO:0000313" key="8">
    <source>
        <dbReference type="EMBL" id="KAF4364174.1"/>
    </source>
</evidence>
<keyword evidence="9" id="KW-1185">Reference proteome</keyword>
<dbReference type="PROSITE" id="PS50217">
    <property type="entry name" value="BZIP"/>
    <property type="match status" value="1"/>
</dbReference>
<dbReference type="InterPro" id="IPR046347">
    <property type="entry name" value="bZIP_sf"/>
</dbReference>
<organism evidence="8 9">
    <name type="scientific">Cannabis sativa</name>
    <name type="common">Hemp</name>
    <name type="synonym">Marijuana</name>
    <dbReference type="NCBI Taxonomy" id="3483"/>
    <lineage>
        <taxon>Eukaryota</taxon>
        <taxon>Viridiplantae</taxon>
        <taxon>Streptophyta</taxon>
        <taxon>Embryophyta</taxon>
        <taxon>Tracheophyta</taxon>
        <taxon>Spermatophyta</taxon>
        <taxon>Magnoliopsida</taxon>
        <taxon>eudicotyledons</taxon>
        <taxon>Gunneridae</taxon>
        <taxon>Pentapetalae</taxon>
        <taxon>rosids</taxon>
        <taxon>fabids</taxon>
        <taxon>Rosales</taxon>
        <taxon>Cannabaceae</taxon>
        <taxon>Cannabis</taxon>
    </lineage>
</organism>
<dbReference type="FunFam" id="1.20.5.170:FF:000020">
    <property type="entry name" value="BZIP transcription factor"/>
    <property type="match status" value="1"/>
</dbReference>
<dbReference type="GO" id="GO:0000976">
    <property type="term" value="F:transcription cis-regulatory region binding"/>
    <property type="evidence" value="ECO:0007669"/>
    <property type="project" value="TreeGrafter"/>
</dbReference>
<name>A0A7J6F0F9_CANSA</name>
<dbReference type="Proteomes" id="UP000583929">
    <property type="component" value="Unassembled WGS sequence"/>
</dbReference>
<keyword evidence="5" id="KW-0539">Nucleus</keyword>
<feature type="region of interest" description="Disordered" evidence="6">
    <location>
        <begin position="1"/>
        <end position="50"/>
    </location>
</feature>
<dbReference type="PANTHER" id="PTHR45764">
    <property type="entry name" value="BZIP TRANSCRIPTION FACTOR 44"/>
    <property type="match status" value="1"/>
</dbReference>
<reference evidence="8 9" key="1">
    <citation type="journal article" date="2020" name="bioRxiv">
        <title>Sequence and annotation of 42 cannabis genomes reveals extensive copy number variation in cannabinoid synthesis and pathogen resistance genes.</title>
        <authorList>
            <person name="Mckernan K.J."/>
            <person name="Helbert Y."/>
            <person name="Kane L.T."/>
            <person name="Ebling H."/>
            <person name="Zhang L."/>
            <person name="Liu B."/>
            <person name="Eaton Z."/>
            <person name="Mclaughlin S."/>
            <person name="Kingan S."/>
            <person name="Baybayan P."/>
            <person name="Concepcion G."/>
            <person name="Jordan M."/>
            <person name="Riva A."/>
            <person name="Barbazuk W."/>
            <person name="Harkins T."/>
        </authorList>
    </citation>
    <scope>NUCLEOTIDE SEQUENCE [LARGE SCALE GENOMIC DNA]</scope>
    <source>
        <strain evidence="9">cv. Jamaican Lion 4</strain>
        <tissue evidence="8">Leaf</tissue>
    </source>
</reference>
<evidence type="ECO:0000256" key="5">
    <source>
        <dbReference type="ARBA" id="ARBA00023242"/>
    </source>
</evidence>
<feature type="domain" description="BZIP" evidence="7">
    <location>
        <begin position="26"/>
        <end position="89"/>
    </location>
</feature>
<dbReference type="PROSITE" id="PS00036">
    <property type="entry name" value="BZIP_BASIC"/>
    <property type="match status" value="1"/>
</dbReference>
<protein>
    <recommendedName>
        <fullName evidence="7">BZIP domain-containing protein</fullName>
    </recommendedName>
</protein>
<dbReference type="GO" id="GO:0046982">
    <property type="term" value="F:protein heterodimerization activity"/>
    <property type="evidence" value="ECO:0007669"/>
    <property type="project" value="UniProtKB-ARBA"/>
</dbReference>
<evidence type="ECO:0000313" key="9">
    <source>
        <dbReference type="Proteomes" id="UP000583929"/>
    </source>
</evidence>
<dbReference type="AlphaFoldDB" id="A0A7J6F0F9"/>
<keyword evidence="2" id="KW-0805">Transcription regulation</keyword>
<dbReference type="GO" id="GO:0003700">
    <property type="term" value="F:DNA-binding transcription factor activity"/>
    <property type="evidence" value="ECO:0007669"/>
    <property type="project" value="InterPro"/>
</dbReference>
<feature type="compositionally biased region" description="Low complexity" evidence="6">
    <location>
        <begin position="1"/>
        <end position="11"/>
    </location>
</feature>
<keyword evidence="3" id="KW-0238">DNA-binding</keyword>
<sequence length="187" mass="21348">MGSSSGNSSQGSEEDLKVLKDDDGEEMRKRKRMESNRESARRSRQRKQKQLEELMGEVGKLRKENNQIMTTISITTQHLMTIDAHNSVLRAQMVELNHTLHSLNDIINHINNNNNNNNSNSSNSHSNNNSLLHDQTTNELYECDPHHSFMMDQMNMLLRLNHPMLVAATTPDICVLAQQMVSEPRLA</sequence>
<evidence type="ECO:0000256" key="6">
    <source>
        <dbReference type="SAM" id="MobiDB-lite"/>
    </source>
</evidence>
<dbReference type="PANTHER" id="PTHR45764:SF38">
    <property type="entry name" value="BZIP TRANSCRIPTION FACTOR 44"/>
    <property type="match status" value="1"/>
</dbReference>
<keyword evidence="4" id="KW-0804">Transcription</keyword>
<evidence type="ECO:0000256" key="2">
    <source>
        <dbReference type="ARBA" id="ARBA00023015"/>
    </source>
</evidence>
<evidence type="ECO:0000256" key="1">
    <source>
        <dbReference type="ARBA" id="ARBA00004123"/>
    </source>
</evidence>